<reference evidence="3 5" key="1">
    <citation type="submission" date="2024-02" db="EMBL/GenBank/DDBJ databases">
        <authorList>
            <person name="Vignale AGUSTIN F."/>
            <person name="Sosa J E."/>
            <person name="Modenutti C."/>
        </authorList>
    </citation>
    <scope>NUCLEOTIDE SEQUENCE [LARGE SCALE GENOMIC DNA]</scope>
</reference>
<keyword evidence="5" id="KW-1185">Reference proteome</keyword>
<evidence type="ECO:0000256" key="1">
    <source>
        <dbReference type="SAM" id="Coils"/>
    </source>
</evidence>
<evidence type="ECO:0000313" key="4">
    <source>
        <dbReference type="EMBL" id="CAK9187549.1"/>
    </source>
</evidence>
<dbReference type="Proteomes" id="UP001642360">
    <property type="component" value="Unassembled WGS sequence"/>
</dbReference>
<comment type="caution">
    <text evidence="3">The sequence shown here is derived from an EMBL/GenBank/DDBJ whole genome shotgun (WGS) entry which is preliminary data.</text>
</comment>
<gene>
    <name evidence="3" type="ORF">ILEXP_LOCUS12335</name>
    <name evidence="4" type="ORF">ILEXP_LOCUS58118</name>
</gene>
<name>A0ABC8RLZ6_9AQUA</name>
<feature type="compositionally biased region" description="Basic and acidic residues" evidence="2">
    <location>
        <begin position="50"/>
        <end position="62"/>
    </location>
</feature>
<dbReference type="AlphaFoldDB" id="A0ABC8RLZ6"/>
<accession>A0ABC8RLZ6</accession>
<evidence type="ECO:0000313" key="3">
    <source>
        <dbReference type="EMBL" id="CAK9144585.1"/>
    </source>
</evidence>
<evidence type="ECO:0000313" key="5">
    <source>
        <dbReference type="Proteomes" id="UP001642360"/>
    </source>
</evidence>
<protein>
    <submittedName>
        <fullName evidence="3">Uncharacterized protein</fullName>
    </submittedName>
</protein>
<dbReference type="EMBL" id="CAUOFW020001403">
    <property type="protein sequence ID" value="CAK9144585.1"/>
    <property type="molecule type" value="Genomic_DNA"/>
</dbReference>
<feature type="region of interest" description="Disordered" evidence="2">
    <location>
        <begin position="43"/>
        <end position="62"/>
    </location>
</feature>
<evidence type="ECO:0000256" key="2">
    <source>
        <dbReference type="SAM" id="MobiDB-lite"/>
    </source>
</evidence>
<keyword evidence="1" id="KW-0175">Coiled coil</keyword>
<feature type="coiled-coil region" evidence="1">
    <location>
        <begin position="2"/>
        <end position="29"/>
    </location>
</feature>
<sequence>MIEKVDSELKSFEENLQLEKEEHEKTNRSFVELLTTKDELQRKLSTSDTTAKESLKRADKSEEENKVISLKVTKLSTSLEQNGAELTALIESTKKSAVVEYKESSDFNKEVLE</sequence>
<organism evidence="3 5">
    <name type="scientific">Ilex paraguariensis</name>
    <name type="common">yerba mate</name>
    <dbReference type="NCBI Taxonomy" id="185542"/>
    <lineage>
        <taxon>Eukaryota</taxon>
        <taxon>Viridiplantae</taxon>
        <taxon>Streptophyta</taxon>
        <taxon>Embryophyta</taxon>
        <taxon>Tracheophyta</taxon>
        <taxon>Spermatophyta</taxon>
        <taxon>Magnoliopsida</taxon>
        <taxon>eudicotyledons</taxon>
        <taxon>Gunneridae</taxon>
        <taxon>Pentapetalae</taxon>
        <taxon>asterids</taxon>
        <taxon>campanulids</taxon>
        <taxon>Aquifoliales</taxon>
        <taxon>Aquifoliaceae</taxon>
        <taxon>Ilex</taxon>
    </lineage>
</organism>
<dbReference type="EMBL" id="CAUOFW020010035">
    <property type="protein sequence ID" value="CAK9187549.1"/>
    <property type="molecule type" value="Genomic_DNA"/>
</dbReference>
<proteinExistence type="predicted"/>